<dbReference type="HOGENOM" id="CLU_032303_1_0_7"/>
<dbReference type="OrthoDB" id="2955631at2"/>
<dbReference type="eggNOG" id="COG4325">
    <property type="taxonomic scope" value="Bacteria"/>
</dbReference>
<evidence type="ECO:0000313" key="2">
    <source>
        <dbReference type="EMBL" id="ABK18108.1"/>
    </source>
</evidence>
<dbReference type="Pfam" id="PF10011">
    <property type="entry name" value="DUF2254"/>
    <property type="match status" value="1"/>
</dbReference>
<keyword evidence="1" id="KW-0812">Transmembrane</keyword>
<keyword evidence="1" id="KW-0472">Membrane</keyword>
<keyword evidence="3" id="KW-1185">Reference proteome</keyword>
<sequence>MDWNRRYVIRSYIRSSLWIMPFFALLAFWVTSRITYGIGGWLLRTGRIDESAAFMGVTMVGARSLLETIVTLNLSFVVFTFGSLLVAIQVAGGQYTPRIIATTLLRDNTIRFTVSYFIFTLMFSLRVLFRMGGQIVHQFNIFIAAFLGVVSMVVFLYLIDYAARFLRPVSLVRRVGEAGLAVIDVVYPEPTVQAGAVEPPHMPTAPCRTVANEGASGIVLAVNLTGLVEQARTADGIIEFVPQIGDFVAKDEPLFQLYDGARAIDERHLAGAVALGSERTIEQDPTFAFRILVDIAIKALSPAINDPTTAVLAIDQLHRLLRRVGMRHLGGERLCDAHGRPRLIFRTPNWEDYVHLSCIEIRHCGAGSVQIMRRMRSMLENLVQTLPPHRHAELSRQLELLDRTIEGHYSFPEDVAIARRPDSQGLGGTLGVQRANDA</sequence>
<dbReference type="RefSeq" id="WP_011699276.1">
    <property type="nucleotide sequence ID" value="NC_008554.1"/>
</dbReference>
<gene>
    <name evidence="2" type="ordered locus">Sfum_2428</name>
</gene>
<dbReference type="Proteomes" id="UP000001784">
    <property type="component" value="Chromosome"/>
</dbReference>
<dbReference type="EMBL" id="CP000478">
    <property type="protein sequence ID" value="ABK18108.1"/>
    <property type="molecule type" value="Genomic_DNA"/>
</dbReference>
<evidence type="ECO:0000313" key="3">
    <source>
        <dbReference type="Proteomes" id="UP000001784"/>
    </source>
</evidence>
<proteinExistence type="predicted"/>
<feature type="transmembrane region" description="Helical" evidence="1">
    <location>
        <begin position="110"/>
        <end position="129"/>
    </location>
</feature>
<dbReference type="InterPro" id="IPR018723">
    <property type="entry name" value="DUF2254_membrane"/>
</dbReference>
<dbReference type="AlphaFoldDB" id="A0LL06"/>
<evidence type="ECO:0000256" key="1">
    <source>
        <dbReference type="SAM" id="Phobius"/>
    </source>
</evidence>
<accession>A0LL06</accession>
<feature type="transmembrane region" description="Helical" evidence="1">
    <location>
        <begin position="141"/>
        <end position="159"/>
    </location>
</feature>
<reference evidence="2 3" key="1">
    <citation type="submission" date="2006-10" db="EMBL/GenBank/DDBJ databases">
        <title>Complete sequence of Syntrophobacter fumaroxidans MPOB.</title>
        <authorList>
            <consortium name="US DOE Joint Genome Institute"/>
            <person name="Copeland A."/>
            <person name="Lucas S."/>
            <person name="Lapidus A."/>
            <person name="Barry K."/>
            <person name="Detter J.C."/>
            <person name="Glavina del Rio T."/>
            <person name="Hammon N."/>
            <person name="Israni S."/>
            <person name="Pitluck S."/>
            <person name="Goltsman E.G."/>
            <person name="Martinez M."/>
            <person name="Schmutz J."/>
            <person name="Larimer F."/>
            <person name="Land M."/>
            <person name="Hauser L."/>
            <person name="Kyrpides N."/>
            <person name="Kim E."/>
            <person name="Boone D.R."/>
            <person name="Brockman F."/>
            <person name="Culley D."/>
            <person name="Ferry J."/>
            <person name="Gunsalus R."/>
            <person name="McInerney M.J."/>
            <person name="Morrison M."/>
            <person name="Plugge C."/>
            <person name="Rohlin L."/>
            <person name="Scholten J."/>
            <person name="Sieber J."/>
            <person name="Stams A.J.M."/>
            <person name="Worm P."/>
            <person name="Henstra A.M."/>
            <person name="Richardson P."/>
        </authorList>
    </citation>
    <scope>NUCLEOTIDE SEQUENCE [LARGE SCALE GENOMIC DNA]</scope>
    <source>
        <strain evidence="3">DSM 10017 / MPOB</strain>
    </source>
</reference>
<dbReference type="STRING" id="335543.Sfum_2428"/>
<dbReference type="InParanoid" id="A0LL06"/>
<name>A0LL06_SYNFM</name>
<dbReference type="KEGG" id="sfu:Sfum_2428"/>
<feature type="transmembrane region" description="Helical" evidence="1">
    <location>
        <begin position="64"/>
        <end position="90"/>
    </location>
</feature>
<keyword evidence="1" id="KW-1133">Transmembrane helix</keyword>
<feature type="transmembrane region" description="Helical" evidence="1">
    <location>
        <begin position="20"/>
        <end position="43"/>
    </location>
</feature>
<organism evidence="2 3">
    <name type="scientific">Syntrophobacter fumaroxidans (strain DSM 10017 / MPOB)</name>
    <dbReference type="NCBI Taxonomy" id="335543"/>
    <lineage>
        <taxon>Bacteria</taxon>
        <taxon>Pseudomonadati</taxon>
        <taxon>Thermodesulfobacteriota</taxon>
        <taxon>Syntrophobacteria</taxon>
        <taxon>Syntrophobacterales</taxon>
        <taxon>Syntrophobacteraceae</taxon>
        <taxon>Syntrophobacter</taxon>
    </lineage>
</organism>
<protein>
    <submittedName>
        <fullName evidence="2">Membrane protein-like</fullName>
    </submittedName>
</protein>